<reference evidence="2 3" key="1">
    <citation type="submission" date="2021-02" db="EMBL/GenBank/DDBJ databases">
        <title>FDA dAtabase for Regulatory Grade micrObial Sequences (FDA-ARGOS): Supporting development and validation of Infectious Disease Dx tests.</title>
        <authorList>
            <person name="Sproer C."/>
            <person name="Gronow S."/>
            <person name="Severitt S."/>
            <person name="Schroder I."/>
            <person name="Tallon L."/>
            <person name="Sadzewicz L."/>
            <person name="Zhao X."/>
            <person name="Boylan J."/>
            <person name="Ott S."/>
            <person name="Bowen H."/>
            <person name="Vavikolanu K."/>
            <person name="Mehta A."/>
            <person name="Aluvathingal J."/>
            <person name="Nadendla S."/>
            <person name="Lowell S."/>
            <person name="Myers T."/>
            <person name="Yan Y."/>
            <person name="Sichtig H."/>
        </authorList>
    </citation>
    <scope>NUCLEOTIDE SEQUENCE [LARGE SCALE GENOMIC DNA]</scope>
    <source>
        <strain evidence="2 3">FDAARGOS_1212</strain>
        <plasmid evidence="2 3">unnamed3</plasmid>
    </source>
</reference>
<keyword evidence="2" id="KW-0614">Plasmid</keyword>
<dbReference type="AlphaFoldDB" id="A0ABD7D9F7"/>
<protein>
    <recommendedName>
        <fullName evidence="4">Plasmid replication protein RepL domain-containing protein</fullName>
    </recommendedName>
</protein>
<geneLocation type="plasmid" evidence="2 3">
    <name>unnamed3</name>
</geneLocation>
<accession>A0ABD7D9F7</accession>
<dbReference type="Proteomes" id="UP000623926">
    <property type="component" value="Plasmid unnamed3"/>
</dbReference>
<evidence type="ECO:0000313" key="3">
    <source>
        <dbReference type="Proteomes" id="UP000623926"/>
    </source>
</evidence>
<sequence length="186" mass="21102">MAERLRSSAPAPLRTPPLAPVPAPERDDVNGLESAAALLNKFKELSKGGTFTYDRKRRSYAFYGTNHSSVSDVLQANLWKFRLTTVARDVLDYLVTHHDKKALVKTTQAKLGEHFCCSQTKVSKAIGELSRHNFTWKEKRGLYRLNPLYAYGWGSDHHRELVVSLQKVLLEHQIEIPTVGKKETSR</sequence>
<feature type="region of interest" description="Disordered" evidence="1">
    <location>
        <begin position="1"/>
        <end position="27"/>
    </location>
</feature>
<feature type="compositionally biased region" description="Pro residues" evidence="1">
    <location>
        <begin position="13"/>
        <end position="23"/>
    </location>
</feature>
<evidence type="ECO:0000256" key="1">
    <source>
        <dbReference type="SAM" id="MobiDB-lite"/>
    </source>
</evidence>
<evidence type="ECO:0008006" key="4">
    <source>
        <dbReference type="Google" id="ProtNLM"/>
    </source>
</evidence>
<dbReference type="RefSeq" id="WP_205030089.1">
    <property type="nucleotide sequence ID" value="NZ_CP070247.1"/>
</dbReference>
<evidence type="ECO:0000313" key="2">
    <source>
        <dbReference type="EMBL" id="QRV39048.1"/>
    </source>
</evidence>
<name>A0ABD7D9F7_9ACTN</name>
<gene>
    <name evidence="2" type="ORF">I6J42_33670</name>
</gene>
<proteinExistence type="predicted"/>
<organism evidence="2 3">
    <name type="scientific">Streptomyces californicus</name>
    <dbReference type="NCBI Taxonomy" id="67351"/>
    <lineage>
        <taxon>Bacteria</taxon>
        <taxon>Bacillati</taxon>
        <taxon>Actinomycetota</taxon>
        <taxon>Actinomycetes</taxon>
        <taxon>Kitasatosporales</taxon>
        <taxon>Streptomycetaceae</taxon>
        <taxon>Streptomyces</taxon>
    </lineage>
</organism>
<dbReference type="EMBL" id="CP070247">
    <property type="protein sequence ID" value="QRV39048.1"/>
    <property type="molecule type" value="Genomic_DNA"/>
</dbReference>